<name>A0A9D4MKK0_DREPO</name>
<accession>A0A9D4MKK0</accession>
<dbReference type="Proteomes" id="UP000828390">
    <property type="component" value="Unassembled WGS sequence"/>
</dbReference>
<reference evidence="1" key="2">
    <citation type="submission" date="2020-11" db="EMBL/GenBank/DDBJ databases">
        <authorList>
            <person name="McCartney M.A."/>
            <person name="Auch B."/>
            <person name="Kono T."/>
            <person name="Mallez S."/>
            <person name="Becker A."/>
            <person name="Gohl D.M."/>
            <person name="Silverstein K.A.T."/>
            <person name="Koren S."/>
            <person name="Bechman K.B."/>
            <person name="Herman A."/>
            <person name="Abrahante J.E."/>
            <person name="Garbe J."/>
        </authorList>
    </citation>
    <scope>NUCLEOTIDE SEQUENCE</scope>
    <source>
        <strain evidence="1">Duluth1</strain>
        <tissue evidence="1">Whole animal</tissue>
    </source>
</reference>
<evidence type="ECO:0000313" key="1">
    <source>
        <dbReference type="EMBL" id="KAH3877986.1"/>
    </source>
</evidence>
<dbReference type="EMBL" id="JAIWYP010000001">
    <property type="protein sequence ID" value="KAH3877986.1"/>
    <property type="molecule type" value="Genomic_DNA"/>
</dbReference>
<proteinExistence type="predicted"/>
<evidence type="ECO:0000313" key="2">
    <source>
        <dbReference type="Proteomes" id="UP000828390"/>
    </source>
</evidence>
<protein>
    <submittedName>
        <fullName evidence="1">Uncharacterized protein</fullName>
    </submittedName>
</protein>
<keyword evidence="2" id="KW-1185">Reference proteome</keyword>
<gene>
    <name evidence="1" type="ORF">DPMN_001865</name>
</gene>
<organism evidence="1 2">
    <name type="scientific">Dreissena polymorpha</name>
    <name type="common">Zebra mussel</name>
    <name type="synonym">Mytilus polymorpha</name>
    <dbReference type="NCBI Taxonomy" id="45954"/>
    <lineage>
        <taxon>Eukaryota</taxon>
        <taxon>Metazoa</taxon>
        <taxon>Spiralia</taxon>
        <taxon>Lophotrochozoa</taxon>
        <taxon>Mollusca</taxon>
        <taxon>Bivalvia</taxon>
        <taxon>Autobranchia</taxon>
        <taxon>Heteroconchia</taxon>
        <taxon>Euheterodonta</taxon>
        <taxon>Imparidentia</taxon>
        <taxon>Neoheterodontei</taxon>
        <taxon>Myida</taxon>
        <taxon>Dreissenoidea</taxon>
        <taxon>Dreissenidae</taxon>
        <taxon>Dreissena</taxon>
    </lineage>
</organism>
<reference evidence="1" key="1">
    <citation type="journal article" date="2019" name="bioRxiv">
        <title>The Genome of the Zebra Mussel, Dreissena polymorpha: A Resource for Invasive Species Research.</title>
        <authorList>
            <person name="McCartney M.A."/>
            <person name="Auch B."/>
            <person name="Kono T."/>
            <person name="Mallez S."/>
            <person name="Zhang Y."/>
            <person name="Obille A."/>
            <person name="Becker A."/>
            <person name="Abrahante J.E."/>
            <person name="Garbe J."/>
            <person name="Badalamenti J.P."/>
            <person name="Herman A."/>
            <person name="Mangelson H."/>
            <person name="Liachko I."/>
            <person name="Sullivan S."/>
            <person name="Sone E.D."/>
            <person name="Koren S."/>
            <person name="Silverstein K.A.T."/>
            <person name="Beckman K.B."/>
            <person name="Gohl D.M."/>
        </authorList>
    </citation>
    <scope>NUCLEOTIDE SEQUENCE</scope>
    <source>
        <strain evidence="1">Duluth1</strain>
        <tissue evidence="1">Whole animal</tissue>
    </source>
</reference>
<comment type="caution">
    <text evidence="1">The sequence shown here is derived from an EMBL/GenBank/DDBJ whole genome shotgun (WGS) entry which is preliminary data.</text>
</comment>
<dbReference type="AlphaFoldDB" id="A0A9D4MKK0"/>
<sequence>MDEQEEDDDVYTCGVCLAKIHFNDLTNHVFLHDDYTAFSYDETTKIIEPITEAVKNNLVNIEVEQLQDDPSQAYNLATTSLCPGGPGIYT</sequence>